<protein>
    <submittedName>
        <fullName evidence="2">Uncharacterized protein</fullName>
    </submittedName>
</protein>
<dbReference type="EMBL" id="CAVNYO010000460">
    <property type="protein sequence ID" value="CAK5282651.1"/>
    <property type="molecule type" value="Genomic_DNA"/>
</dbReference>
<evidence type="ECO:0000313" key="1">
    <source>
        <dbReference type="EMBL" id="CAK5266493.1"/>
    </source>
</evidence>
<reference evidence="2" key="1">
    <citation type="submission" date="2023-11" db="EMBL/GenBank/DDBJ databases">
        <authorList>
            <person name="De Vega J J."/>
            <person name="De Vega J J."/>
        </authorList>
    </citation>
    <scope>NUCLEOTIDE SEQUENCE</scope>
</reference>
<accession>A0AAD2HV05</accession>
<sequence>MLVHPRRLIRPSPFYLAQTSRACLLLDYYALYPLRDSRSSCWAGGSRTHHTRRVSLHTRGGGSTWMCLLYPAQRIALRPLRRNQHTSFRVVRIFVVVYWARQEREGARMDENSW</sequence>
<name>A0AAD2HV05_9AGAR</name>
<dbReference type="EMBL" id="CAVNYO010000109">
    <property type="protein sequence ID" value="CAK5266493.1"/>
    <property type="molecule type" value="Genomic_DNA"/>
</dbReference>
<comment type="caution">
    <text evidence="2">The sequence shown here is derived from an EMBL/GenBank/DDBJ whole genome shotgun (WGS) entry which is preliminary data.</text>
</comment>
<organism evidence="2 3">
    <name type="scientific">Mycena citricolor</name>
    <dbReference type="NCBI Taxonomy" id="2018698"/>
    <lineage>
        <taxon>Eukaryota</taxon>
        <taxon>Fungi</taxon>
        <taxon>Dikarya</taxon>
        <taxon>Basidiomycota</taxon>
        <taxon>Agaricomycotina</taxon>
        <taxon>Agaricomycetes</taxon>
        <taxon>Agaricomycetidae</taxon>
        <taxon>Agaricales</taxon>
        <taxon>Marasmiineae</taxon>
        <taxon>Mycenaceae</taxon>
        <taxon>Mycena</taxon>
    </lineage>
</organism>
<keyword evidence="3" id="KW-1185">Reference proteome</keyword>
<dbReference type="Proteomes" id="UP001295794">
    <property type="component" value="Unassembled WGS sequence"/>
</dbReference>
<dbReference type="AlphaFoldDB" id="A0AAD2HV05"/>
<proteinExistence type="predicted"/>
<evidence type="ECO:0000313" key="2">
    <source>
        <dbReference type="EMBL" id="CAK5282651.1"/>
    </source>
</evidence>
<evidence type="ECO:0000313" key="3">
    <source>
        <dbReference type="Proteomes" id="UP001295794"/>
    </source>
</evidence>
<gene>
    <name evidence="2" type="ORF">MYCIT1_LOCUS34579</name>
    <name evidence="1" type="ORF">MYCIT1_LOCUS8267</name>
</gene>